<reference evidence="3 4" key="1">
    <citation type="submission" date="2019-06" db="EMBL/GenBank/DDBJ databases">
        <title>New taxonomy in bacterial strain CC-CFT640, isolated from vineyard.</title>
        <authorList>
            <person name="Lin S.-Y."/>
            <person name="Tsai C.-F."/>
            <person name="Young C.-C."/>
        </authorList>
    </citation>
    <scope>NUCLEOTIDE SEQUENCE [LARGE SCALE GENOMIC DNA]</scope>
    <source>
        <strain evidence="3 4">CC-CFT640</strain>
    </source>
</reference>
<evidence type="ECO:0000256" key="2">
    <source>
        <dbReference type="SAM" id="Phobius"/>
    </source>
</evidence>
<dbReference type="RefSeq" id="WP_147846495.1">
    <property type="nucleotide sequence ID" value="NZ_VDUZ01000007.1"/>
</dbReference>
<feature type="region of interest" description="Disordered" evidence="1">
    <location>
        <begin position="69"/>
        <end position="88"/>
    </location>
</feature>
<sequence length="88" mass="9535">MMLDSLFGGYLFEAVAVAIYGGLCFLAGRMSQRRRRASYTAPAVSVTPSAAGVFRLVGYVLPLVDRDPPMAQSAGGLKRRPCNRLRGR</sequence>
<comment type="caution">
    <text evidence="3">The sequence shown here is derived from an EMBL/GenBank/DDBJ whole genome shotgun (WGS) entry which is preliminary data.</text>
</comment>
<dbReference type="Proteomes" id="UP000321638">
    <property type="component" value="Unassembled WGS sequence"/>
</dbReference>
<evidence type="ECO:0000256" key="1">
    <source>
        <dbReference type="SAM" id="MobiDB-lite"/>
    </source>
</evidence>
<keyword evidence="2" id="KW-0812">Transmembrane</keyword>
<dbReference type="AlphaFoldDB" id="A0A5C8PQY7"/>
<feature type="compositionally biased region" description="Basic residues" evidence="1">
    <location>
        <begin position="77"/>
        <end position="88"/>
    </location>
</feature>
<evidence type="ECO:0000313" key="3">
    <source>
        <dbReference type="EMBL" id="TXL78227.1"/>
    </source>
</evidence>
<gene>
    <name evidence="3" type="ORF">FHP25_08500</name>
</gene>
<proteinExistence type="predicted"/>
<keyword evidence="2" id="KW-1133">Transmembrane helix</keyword>
<name>A0A5C8PQY7_9HYPH</name>
<dbReference type="EMBL" id="VDUZ01000007">
    <property type="protein sequence ID" value="TXL78227.1"/>
    <property type="molecule type" value="Genomic_DNA"/>
</dbReference>
<keyword evidence="2" id="KW-0472">Membrane</keyword>
<protein>
    <submittedName>
        <fullName evidence="3">Uncharacterized protein</fullName>
    </submittedName>
</protein>
<accession>A0A5C8PQY7</accession>
<organism evidence="3 4">
    <name type="scientific">Vineibacter terrae</name>
    <dbReference type="NCBI Taxonomy" id="2586908"/>
    <lineage>
        <taxon>Bacteria</taxon>
        <taxon>Pseudomonadati</taxon>
        <taxon>Pseudomonadota</taxon>
        <taxon>Alphaproteobacteria</taxon>
        <taxon>Hyphomicrobiales</taxon>
        <taxon>Vineibacter</taxon>
    </lineage>
</organism>
<feature type="transmembrane region" description="Helical" evidence="2">
    <location>
        <begin position="6"/>
        <end position="28"/>
    </location>
</feature>
<keyword evidence="4" id="KW-1185">Reference proteome</keyword>
<evidence type="ECO:0000313" key="4">
    <source>
        <dbReference type="Proteomes" id="UP000321638"/>
    </source>
</evidence>